<dbReference type="EMBL" id="FMZF01000001">
    <property type="protein sequence ID" value="SDC02414.1"/>
    <property type="molecule type" value="Genomic_DNA"/>
</dbReference>
<dbReference type="OrthoDB" id="5244396at2"/>
<gene>
    <name evidence="2" type="ORF">SAMN05660690_0234</name>
</gene>
<name>A0A1G6I7D0_9ACTN</name>
<evidence type="ECO:0000313" key="2">
    <source>
        <dbReference type="EMBL" id="SDC02414.1"/>
    </source>
</evidence>
<dbReference type="AlphaFoldDB" id="A0A1G6I7D0"/>
<dbReference type="RefSeq" id="WP_091362496.1">
    <property type="nucleotide sequence ID" value="NZ_FMZF01000001.1"/>
</dbReference>
<feature type="transmembrane region" description="Helical" evidence="1">
    <location>
        <begin position="180"/>
        <end position="200"/>
    </location>
</feature>
<dbReference type="Proteomes" id="UP000199416">
    <property type="component" value="Unassembled WGS sequence"/>
</dbReference>
<keyword evidence="1" id="KW-0812">Transmembrane</keyword>
<dbReference type="STRING" id="1190417.SAMN05660690_0234"/>
<sequence>MTALVRAEWTKLLTTRVWIGLVAGACVLAGGFAALFTGLAGAEPDGGQPGLPAVGTPQYEEVVFSVAANASVLLLILGIIGMTQEYRHRTATPTFLATPRRGRVVAAKLVAYALAAVPVALLVLAVDVVVVLVYAGARGAAPSLDADNLQTLGAAGLVLVVFAVIGVGVGALLRNQVGAIVGALVYLYVVEPIVSSIGALQPAYKWLPGGAVQAVTSDFQAPDLLEPWQGALLLLGYGLLTALLGTLLAVRRDVV</sequence>
<keyword evidence="3" id="KW-1185">Reference proteome</keyword>
<feature type="transmembrane region" description="Helical" evidence="1">
    <location>
        <begin position="62"/>
        <end position="80"/>
    </location>
</feature>
<protein>
    <recommendedName>
        <fullName evidence="4">ABC-2 family transporter protein</fullName>
    </recommendedName>
</protein>
<reference evidence="3" key="1">
    <citation type="submission" date="2016-10" db="EMBL/GenBank/DDBJ databases">
        <authorList>
            <person name="Varghese N."/>
            <person name="Submissions S."/>
        </authorList>
    </citation>
    <scope>NUCLEOTIDE SEQUENCE [LARGE SCALE GENOMIC DNA]</scope>
    <source>
        <strain evidence="3">DSM 45421</strain>
    </source>
</reference>
<evidence type="ECO:0008006" key="4">
    <source>
        <dbReference type="Google" id="ProtNLM"/>
    </source>
</evidence>
<dbReference type="PANTHER" id="PTHR37305:SF1">
    <property type="entry name" value="MEMBRANE PROTEIN"/>
    <property type="match status" value="1"/>
</dbReference>
<evidence type="ECO:0000313" key="3">
    <source>
        <dbReference type="Proteomes" id="UP000199416"/>
    </source>
</evidence>
<evidence type="ECO:0000256" key="1">
    <source>
        <dbReference type="SAM" id="Phobius"/>
    </source>
</evidence>
<keyword evidence="1" id="KW-1133">Transmembrane helix</keyword>
<feature type="transmembrane region" description="Helical" evidence="1">
    <location>
        <begin position="154"/>
        <end position="173"/>
    </location>
</feature>
<feature type="transmembrane region" description="Helical" evidence="1">
    <location>
        <begin position="228"/>
        <end position="250"/>
    </location>
</feature>
<feature type="transmembrane region" description="Helical" evidence="1">
    <location>
        <begin position="21"/>
        <end position="42"/>
    </location>
</feature>
<feature type="transmembrane region" description="Helical" evidence="1">
    <location>
        <begin position="109"/>
        <end position="134"/>
    </location>
</feature>
<accession>A0A1G6I7D0</accession>
<organism evidence="2 3">
    <name type="scientific">Geodermatophilus telluris</name>
    <dbReference type="NCBI Taxonomy" id="1190417"/>
    <lineage>
        <taxon>Bacteria</taxon>
        <taxon>Bacillati</taxon>
        <taxon>Actinomycetota</taxon>
        <taxon>Actinomycetes</taxon>
        <taxon>Geodermatophilales</taxon>
        <taxon>Geodermatophilaceae</taxon>
        <taxon>Geodermatophilus</taxon>
    </lineage>
</organism>
<dbReference type="PANTHER" id="PTHR37305">
    <property type="entry name" value="INTEGRAL MEMBRANE PROTEIN-RELATED"/>
    <property type="match status" value="1"/>
</dbReference>
<proteinExistence type="predicted"/>
<keyword evidence="1" id="KW-0472">Membrane</keyword>